<dbReference type="PANTHER" id="PTHR30592:SF1">
    <property type="entry name" value="SULFUR CARRIER PROTEIN FDHD"/>
    <property type="match status" value="1"/>
</dbReference>
<comment type="caution">
    <text evidence="3">The sequence shown here is derived from an EMBL/GenBank/DDBJ whole genome shotgun (WGS) entry which is preliminary data.</text>
</comment>
<dbReference type="AlphaFoldDB" id="E6PD11"/>
<dbReference type="NCBIfam" id="TIGR00129">
    <property type="entry name" value="fdhD_narQ"/>
    <property type="match status" value="1"/>
</dbReference>
<organism evidence="3">
    <name type="scientific">mine drainage metagenome</name>
    <dbReference type="NCBI Taxonomy" id="410659"/>
    <lineage>
        <taxon>unclassified sequences</taxon>
        <taxon>metagenomes</taxon>
        <taxon>ecological metagenomes</taxon>
    </lineage>
</organism>
<sequence length="282" mass="30593">MIDSSTRPGRSVEVILTTLGDGITTKRHDRVAVEEPLEIRLVAGRERRSLVLTMRTPGNDFELAAGFLFNEGIITSRDAIAGISYCLDAEVGVEQQYNIVNVELRSGALPDVRAHERLFTGYGACGICGRESLDALETRGLRAVDDSTTLASETLYALSDRMRAAQPVFDRTGGLHATALFDASGELLLLREDIGRHNAFDKAVGEAFLAEKLPLRGRIALVSGRASFELVQKAVAAGIPILASISAPSSLAIDLARRFDVTLVGFLRDRRANVYSAEHRIL</sequence>
<keyword evidence="1" id="KW-0963">Cytoplasm</keyword>
<protein>
    <submittedName>
        <fullName evidence="3">Protein fdhD homolog</fullName>
    </submittedName>
</protein>
<dbReference type="NCBIfam" id="NF001943">
    <property type="entry name" value="PRK00724.1-2"/>
    <property type="match status" value="1"/>
</dbReference>
<dbReference type="InterPro" id="IPR016193">
    <property type="entry name" value="Cytidine_deaminase-like"/>
</dbReference>
<reference evidence="3" key="1">
    <citation type="submission" date="2009-10" db="EMBL/GenBank/DDBJ databases">
        <title>Diversity of trophic interactions inside an arsenic-rich microbial ecosystem.</title>
        <authorList>
            <person name="Bertin P.N."/>
            <person name="Heinrich-Salmeron A."/>
            <person name="Pelletier E."/>
            <person name="Goulhen-Chollet F."/>
            <person name="Arsene-Ploetze F."/>
            <person name="Gallien S."/>
            <person name="Calteau A."/>
            <person name="Vallenet D."/>
            <person name="Casiot C."/>
            <person name="Chane-Woon-Ming B."/>
            <person name="Giloteaux L."/>
            <person name="Barakat M."/>
            <person name="Bonnefoy V."/>
            <person name="Bruneel O."/>
            <person name="Chandler M."/>
            <person name="Cleiss J."/>
            <person name="Duran R."/>
            <person name="Elbaz-Poulichet F."/>
            <person name="Fonknechten N."/>
            <person name="Lauga B."/>
            <person name="Mornico D."/>
            <person name="Ortet P."/>
            <person name="Schaeffer C."/>
            <person name="Siguier P."/>
            <person name="Alexander Thil Smith A."/>
            <person name="Van Dorsselaer A."/>
            <person name="Weissenbach J."/>
            <person name="Medigue C."/>
            <person name="Le Paslier D."/>
        </authorList>
    </citation>
    <scope>NUCLEOTIDE SEQUENCE</scope>
</reference>
<dbReference type="Gene3D" id="3.40.140.10">
    <property type="entry name" value="Cytidine Deaminase, domain 2"/>
    <property type="match status" value="1"/>
</dbReference>
<evidence type="ECO:0000256" key="1">
    <source>
        <dbReference type="ARBA" id="ARBA00022490"/>
    </source>
</evidence>
<dbReference type="PANTHER" id="PTHR30592">
    <property type="entry name" value="FORMATE DEHYDROGENASE"/>
    <property type="match status" value="1"/>
</dbReference>
<evidence type="ECO:0000313" key="3">
    <source>
        <dbReference type="EMBL" id="CBH74346.1"/>
    </source>
</evidence>
<dbReference type="InterPro" id="IPR003786">
    <property type="entry name" value="FdhD"/>
</dbReference>
<accession>E6PD11</accession>
<dbReference type="PIRSF" id="PIRSF015626">
    <property type="entry name" value="FdhD"/>
    <property type="match status" value="1"/>
</dbReference>
<keyword evidence="2" id="KW-0501">Molybdenum cofactor biosynthesis</keyword>
<dbReference type="SUPFAM" id="SSF53927">
    <property type="entry name" value="Cytidine deaminase-like"/>
    <property type="match status" value="1"/>
</dbReference>
<evidence type="ECO:0000256" key="2">
    <source>
        <dbReference type="ARBA" id="ARBA00023150"/>
    </source>
</evidence>
<dbReference type="EMBL" id="CABL01000001">
    <property type="protein sequence ID" value="CBH74346.1"/>
    <property type="molecule type" value="Genomic_DNA"/>
</dbReference>
<proteinExistence type="inferred from homology"/>
<dbReference type="GO" id="GO:0016783">
    <property type="term" value="F:sulfurtransferase activity"/>
    <property type="evidence" value="ECO:0007669"/>
    <property type="project" value="InterPro"/>
</dbReference>
<dbReference type="GO" id="GO:0006777">
    <property type="term" value="P:Mo-molybdopterin cofactor biosynthetic process"/>
    <property type="evidence" value="ECO:0007669"/>
    <property type="project" value="UniProtKB-KW"/>
</dbReference>
<dbReference type="HAMAP" id="MF_00187">
    <property type="entry name" value="FdhD"/>
    <property type="match status" value="1"/>
</dbReference>
<dbReference type="Pfam" id="PF02634">
    <property type="entry name" value="FdhD-NarQ"/>
    <property type="match status" value="1"/>
</dbReference>
<gene>
    <name evidence="3" type="primary">fdhD</name>
    <name evidence="3" type="ORF">CARN1_2233</name>
</gene>
<name>E6PD11_9ZZZZ</name>
<dbReference type="Gene3D" id="3.10.20.10">
    <property type="match status" value="1"/>
</dbReference>